<gene>
    <name evidence="2" type="ordered locus">Cgl2977</name>
</gene>
<dbReference type="Pfam" id="PF00403">
    <property type="entry name" value="HMA"/>
    <property type="match status" value="1"/>
</dbReference>
<feature type="domain" description="HMA" evidence="1">
    <location>
        <begin position="22"/>
        <end position="86"/>
    </location>
</feature>
<sequence>MDGGHVSESAGFHHIGRKRILSTKNYHVEGLTCANGVASVEDEIGIVAGTQGVDIDIETGRVTVTGEGFTDEEIIEAVANAGYKVSGR</sequence>
<dbReference type="InterPro" id="IPR006121">
    <property type="entry name" value="HMA_dom"/>
</dbReference>
<dbReference type="CDD" id="cd00371">
    <property type="entry name" value="HMA"/>
    <property type="match status" value="1"/>
</dbReference>
<dbReference type="AlphaFoldDB" id="Q8NLG5"/>
<evidence type="ECO:0000259" key="1">
    <source>
        <dbReference type="PROSITE" id="PS50846"/>
    </source>
</evidence>
<dbReference type="HOGENOM" id="CLU_134973_13_1_11"/>
<dbReference type="GO" id="GO:0046872">
    <property type="term" value="F:metal ion binding"/>
    <property type="evidence" value="ECO:0007669"/>
    <property type="project" value="InterPro"/>
</dbReference>
<dbReference type="Proteomes" id="UP000000582">
    <property type="component" value="Chromosome"/>
</dbReference>
<dbReference type="InterPro" id="IPR036163">
    <property type="entry name" value="HMA_dom_sf"/>
</dbReference>
<dbReference type="EMBL" id="BA000036">
    <property type="protein sequence ID" value="BAC00371.1"/>
    <property type="molecule type" value="Genomic_DNA"/>
</dbReference>
<evidence type="ECO:0000313" key="2">
    <source>
        <dbReference type="EMBL" id="BAC00371.1"/>
    </source>
</evidence>
<dbReference type="STRING" id="196627.cg3300"/>
<name>Q8NLG5_CORGL</name>
<proteinExistence type="predicted"/>
<reference evidence="3" key="1">
    <citation type="journal article" date="2003" name="Appl. Microbiol. Biotechnol.">
        <title>The Corynebacterium glutamicum genome: features and impacts on biotechnological processes.</title>
        <authorList>
            <person name="Ikeda M."/>
            <person name="Nakagawa S."/>
        </authorList>
    </citation>
    <scope>NUCLEOTIDE SEQUENCE [LARGE SCALE GENOMIC DNA]</scope>
    <source>
        <strain evidence="3">ATCC 13032 / DSM 20300 / BCRC 11384 / JCM 1318 / LMG 3730 / NCIMB 10025</strain>
    </source>
</reference>
<organism evidence="2 3">
    <name type="scientific">Corynebacterium glutamicum (strain ATCC 13032 / DSM 20300 / JCM 1318 / BCRC 11384 / CCUG 27702 / LMG 3730 / NBRC 12168 / NCIMB 10025 / NRRL B-2784 / 534)</name>
    <dbReference type="NCBI Taxonomy" id="196627"/>
    <lineage>
        <taxon>Bacteria</taxon>
        <taxon>Bacillati</taxon>
        <taxon>Actinomycetota</taxon>
        <taxon>Actinomycetes</taxon>
        <taxon>Mycobacteriales</taxon>
        <taxon>Corynebacteriaceae</taxon>
        <taxon>Corynebacterium</taxon>
    </lineage>
</organism>
<dbReference type="eggNOG" id="COG2608">
    <property type="taxonomic scope" value="Bacteria"/>
</dbReference>
<dbReference type="OrthoDB" id="9813965at2"/>
<protein>
    <submittedName>
        <fullName evidence="2">Copper chaperone</fullName>
    </submittedName>
</protein>
<accession>Q8NLG5</accession>
<dbReference type="PATRIC" id="fig|196627.13.peg.2908"/>
<dbReference type="BioCyc" id="CORYNE:G18NG-12598-MONOMER"/>
<dbReference type="KEGG" id="cgl:Cgl2977"/>
<dbReference type="PROSITE" id="PS50846">
    <property type="entry name" value="HMA_2"/>
    <property type="match status" value="1"/>
</dbReference>
<keyword evidence="3" id="KW-1185">Reference proteome</keyword>
<dbReference type="Gene3D" id="3.30.70.100">
    <property type="match status" value="1"/>
</dbReference>
<dbReference type="SUPFAM" id="SSF55008">
    <property type="entry name" value="HMA, heavy metal-associated domain"/>
    <property type="match status" value="1"/>
</dbReference>
<evidence type="ECO:0000313" key="3">
    <source>
        <dbReference type="Proteomes" id="UP000000582"/>
    </source>
</evidence>